<protein>
    <submittedName>
        <fullName evidence="2">Uncharacterized protein</fullName>
    </submittedName>
</protein>
<dbReference type="EMBL" id="LNIX01000006">
    <property type="protein sequence ID" value="OXA52748.1"/>
    <property type="molecule type" value="Genomic_DNA"/>
</dbReference>
<feature type="compositionally biased region" description="Polar residues" evidence="1">
    <location>
        <begin position="54"/>
        <end position="80"/>
    </location>
</feature>
<name>A0A226E614_FOLCA</name>
<organism evidence="2 3">
    <name type="scientific">Folsomia candida</name>
    <name type="common">Springtail</name>
    <dbReference type="NCBI Taxonomy" id="158441"/>
    <lineage>
        <taxon>Eukaryota</taxon>
        <taxon>Metazoa</taxon>
        <taxon>Ecdysozoa</taxon>
        <taxon>Arthropoda</taxon>
        <taxon>Hexapoda</taxon>
        <taxon>Collembola</taxon>
        <taxon>Entomobryomorpha</taxon>
        <taxon>Isotomoidea</taxon>
        <taxon>Isotomidae</taxon>
        <taxon>Proisotominae</taxon>
        <taxon>Folsomia</taxon>
    </lineage>
</organism>
<feature type="region of interest" description="Disordered" evidence="1">
    <location>
        <begin position="32"/>
        <end position="80"/>
    </location>
</feature>
<evidence type="ECO:0000313" key="2">
    <source>
        <dbReference type="EMBL" id="OXA52748.1"/>
    </source>
</evidence>
<sequence>MFKVLPFFQKHFRKCGIPAYINQQSFFPTGLLGPSYGDSPSPTTSEQTETEVSKNSPCSTSSRQFNSSCATSSGEQGQPSHLQTIDSLIDSLRPLEKITLVRTRVVRKTLGFLHDSGIMVTEFELLNEQEEKVFDVEIQQGDLMEEFGIKIFGSNSDIALCSMYLESDMEIKGLVLKITLPPGNMIGSVMEMKGMSKITFIKNEKNEMVYQVFTHRGLGGFGWTTSAKILNPEGNEKLGDLQINKQQGPDLLSITVNLPKTKEVNILNKALVLGSVLVLIKDY</sequence>
<proteinExistence type="predicted"/>
<evidence type="ECO:0000313" key="3">
    <source>
        <dbReference type="Proteomes" id="UP000198287"/>
    </source>
</evidence>
<reference evidence="2 3" key="1">
    <citation type="submission" date="2015-12" db="EMBL/GenBank/DDBJ databases">
        <title>The genome of Folsomia candida.</title>
        <authorList>
            <person name="Faddeeva A."/>
            <person name="Derks M.F."/>
            <person name="Anvar Y."/>
            <person name="Smit S."/>
            <person name="Van Straalen N."/>
            <person name="Roelofs D."/>
        </authorList>
    </citation>
    <scope>NUCLEOTIDE SEQUENCE [LARGE SCALE GENOMIC DNA]</scope>
    <source>
        <strain evidence="2 3">VU population</strain>
        <tissue evidence="2">Whole body</tissue>
    </source>
</reference>
<comment type="caution">
    <text evidence="2">The sequence shown here is derived from an EMBL/GenBank/DDBJ whole genome shotgun (WGS) entry which is preliminary data.</text>
</comment>
<dbReference type="AlphaFoldDB" id="A0A226E614"/>
<dbReference type="Proteomes" id="UP000198287">
    <property type="component" value="Unassembled WGS sequence"/>
</dbReference>
<keyword evidence="3" id="KW-1185">Reference proteome</keyword>
<gene>
    <name evidence="2" type="ORF">Fcan01_12225</name>
</gene>
<evidence type="ECO:0000256" key="1">
    <source>
        <dbReference type="SAM" id="MobiDB-lite"/>
    </source>
</evidence>
<accession>A0A226E614</accession>